<evidence type="ECO:0000256" key="7">
    <source>
        <dbReference type="ARBA" id="ARBA00048117"/>
    </source>
</evidence>
<evidence type="ECO:0000313" key="10">
    <source>
        <dbReference type="Proteomes" id="UP001063350"/>
    </source>
</evidence>
<dbReference type="NCBIfam" id="TIGR03725">
    <property type="entry name" value="T6A_YeaZ"/>
    <property type="match status" value="1"/>
</dbReference>
<dbReference type="GO" id="GO:0002949">
    <property type="term" value="P:tRNA threonylcarbamoyladenosine modification"/>
    <property type="evidence" value="ECO:0007669"/>
    <property type="project" value="InterPro"/>
</dbReference>
<organism evidence="9 10">
    <name type="scientific">Desulfolithobacter dissulfuricans</name>
    <dbReference type="NCBI Taxonomy" id="2795293"/>
    <lineage>
        <taxon>Bacteria</taxon>
        <taxon>Pseudomonadati</taxon>
        <taxon>Thermodesulfobacteriota</taxon>
        <taxon>Desulfobulbia</taxon>
        <taxon>Desulfobulbales</taxon>
        <taxon>Desulfobulbaceae</taxon>
        <taxon>Desulfolithobacter</taxon>
    </lineage>
</organism>
<keyword evidence="10" id="KW-1185">Reference proteome</keyword>
<dbReference type="InterPro" id="IPR043129">
    <property type="entry name" value="ATPase_NBD"/>
</dbReference>
<evidence type="ECO:0000256" key="6">
    <source>
        <dbReference type="ARBA" id="ARBA00023315"/>
    </source>
</evidence>
<sequence length="250" mass="25623">MDQPLILAIETATGCGSVALTSGDPLSGALLAEATAQPRVTHARRLLGSVEWVLGAGGVSWEQLDGIAVSLGPGSFTGLRIGMAAAKGLAMAAGVPLLGVPTLDALACTALGVAREKELCCLLDARKNEVYAALYRSGDDGLPVRSQDPVVIGPEQLVAKLTGPTVFAGPGVAAFHEIFAGSRLIEILPPPLCQPRAAFVGLLGGRMLALGDVLEPAAAAPLYIRASDAELNFKARRQPSAGNTEPRSGR</sequence>
<evidence type="ECO:0000259" key="8">
    <source>
        <dbReference type="Pfam" id="PF00814"/>
    </source>
</evidence>
<dbReference type="EC" id="2.3.1.234" evidence="1"/>
<comment type="catalytic activity">
    <reaction evidence="7">
        <text>L-threonylcarbamoyladenylate + adenosine(37) in tRNA = N(6)-L-threonylcarbamoyladenosine(37) in tRNA + AMP + H(+)</text>
        <dbReference type="Rhea" id="RHEA:37059"/>
        <dbReference type="Rhea" id="RHEA-COMP:10162"/>
        <dbReference type="Rhea" id="RHEA-COMP:10163"/>
        <dbReference type="ChEBI" id="CHEBI:15378"/>
        <dbReference type="ChEBI" id="CHEBI:73682"/>
        <dbReference type="ChEBI" id="CHEBI:74411"/>
        <dbReference type="ChEBI" id="CHEBI:74418"/>
        <dbReference type="ChEBI" id="CHEBI:456215"/>
        <dbReference type="EC" id="2.3.1.234"/>
    </reaction>
</comment>
<dbReference type="GO" id="GO:0005829">
    <property type="term" value="C:cytosol"/>
    <property type="evidence" value="ECO:0007669"/>
    <property type="project" value="TreeGrafter"/>
</dbReference>
<dbReference type="EMBL" id="AP024233">
    <property type="protein sequence ID" value="BCO09934.1"/>
    <property type="molecule type" value="Genomic_DNA"/>
</dbReference>
<proteinExistence type="predicted"/>
<evidence type="ECO:0000256" key="3">
    <source>
        <dbReference type="ARBA" id="ARBA00022694"/>
    </source>
</evidence>
<keyword evidence="5" id="KW-0408">Iron</keyword>
<dbReference type="RefSeq" id="WP_267926673.1">
    <property type="nucleotide sequence ID" value="NZ_AP024233.1"/>
</dbReference>
<accession>A0A915XIK7</accession>
<dbReference type="Proteomes" id="UP001063350">
    <property type="component" value="Chromosome"/>
</dbReference>
<keyword evidence="3" id="KW-0819">tRNA processing</keyword>
<evidence type="ECO:0000256" key="1">
    <source>
        <dbReference type="ARBA" id="ARBA00012156"/>
    </source>
</evidence>
<dbReference type="InterPro" id="IPR017861">
    <property type="entry name" value="KAE1/TsaD"/>
</dbReference>
<dbReference type="PANTHER" id="PTHR11735:SF11">
    <property type="entry name" value="TRNA THREONYLCARBAMOYLADENOSINE BIOSYNTHESIS PROTEIN TSAB"/>
    <property type="match status" value="1"/>
</dbReference>
<keyword evidence="2" id="KW-0808">Transferase</keyword>
<feature type="domain" description="Gcp-like" evidence="8">
    <location>
        <begin position="41"/>
        <end position="142"/>
    </location>
</feature>
<dbReference type="GO" id="GO:0061711">
    <property type="term" value="F:tRNA N(6)-L-threonylcarbamoyladenine synthase activity"/>
    <property type="evidence" value="ECO:0007669"/>
    <property type="project" value="UniProtKB-EC"/>
</dbReference>
<evidence type="ECO:0000256" key="4">
    <source>
        <dbReference type="ARBA" id="ARBA00022723"/>
    </source>
</evidence>
<dbReference type="PANTHER" id="PTHR11735">
    <property type="entry name" value="TRNA N6-ADENOSINE THREONYLCARBAMOYLTRANSFERASE"/>
    <property type="match status" value="1"/>
</dbReference>
<dbReference type="PRINTS" id="PR00789">
    <property type="entry name" value="OSIALOPTASE"/>
</dbReference>
<dbReference type="InterPro" id="IPR000905">
    <property type="entry name" value="Gcp-like_dom"/>
</dbReference>
<keyword evidence="4" id="KW-0479">Metal-binding</keyword>
<dbReference type="GO" id="GO:0046872">
    <property type="term" value="F:metal ion binding"/>
    <property type="evidence" value="ECO:0007669"/>
    <property type="project" value="UniProtKB-KW"/>
</dbReference>
<gene>
    <name evidence="9" type="ORF">GF1_23100</name>
</gene>
<evidence type="ECO:0000313" key="9">
    <source>
        <dbReference type="EMBL" id="BCO09934.1"/>
    </source>
</evidence>
<dbReference type="InterPro" id="IPR022496">
    <property type="entry name" value="T6A_TsaB"/>
</dbReference>
<dbReference type="CDD" id="cd24032">
    <property type="entry name" value="ASKHA_NBD_TsaB"/>
    <property type="match status" value="1"/>
</dbReference>
<reference evidence="9" key="1">
    <citation type="submission" date="2020-12" db="EMBL/GenBank/DDBJ databases">
        <title>Desulfobium dissulfuricans gen. nov., sp. nov., a novel mesophilic, sulfate-reducing bacterium isolated from a deep-sea hydrothermal vent.</title>
        <authorList>
            <person name="Hashimoto Y."/>
            <person name="Tame A."/>
            <person name="Sawayama S."/>
            <person name="Miyazaki J."/>
            <person name="Takai K."/>
            <person name="Nakagawa S."/>
        </authorList>
    </citation>
    <scope>NUCLEOTIDE SEQUENCE</scope>
    <source>
        <strain evidence="9">GF1</strain>
    </source>
</reference>
<evidence type="ECO:0000256" key="5">
    <source>
        <dbReference type="ARBA" id="ARBA00023004"/>
    </source>
</evidence>
<dbReference type="Gene3D" id="3.30.420.40">
    <property type="match status" value="2"/>
</dbReference>
<dbReference type="KEGG" id="ddu:GF1_23100"/>
<dbReference type="AlphaFoldDB" id="A0A915XIK7"/>
<name>A0A915XIK7_9BACT</name>
<evidence type="ECO:0000256" key="2">
    <source>
        <dbReference type="ARBA" id="ARBA00022679"/>
    </source>
</evidence>
<protein>
    <recommendedName>
        <fullName evidence="1">N(6)-L-threonylcarbamoyladenine synthase</fullName>
        <ecNumber evidence="1">2.3.1.234</ecNumber>
    </recommendedName>
</protein>
<keyword evidence="6" id="KW-0012">Acyltransferase</keyword>
<dbReference type="SUPFAM" id="SSF53067">
    <property type="entry name" value="Actin-like ATPase domain"/>
    <property type="match status" value="2"/>
</dbReference>
<dbReference type="Pfam" id="PF00814">
    <property type="entry name" value="TsaD"/>
    <property type="match status" value="1"/>
</dbReference>